<protein>
    <submittedName>
        <fullName evidence="2">Uncharacterized protein</fullName>
    </submittedName>
</protein>
<dbReference type="Proteomes" id="UP001057520">
    <property type="component" value="Chromosome"/>
</dbReference>
<keyword evidence="3" id="KW-1185">Reference proteome</keyword>
<accession>A0ABY4ZQQ0</accession>
<name>A0ABY4ZQQ0_9CAUL</name>
<sequence length="52" mass="5669">MVLRMTGVALLASMMRVGREDEDRPPADPAWLLDGATEPEMAEALDRLAAND</sequence>
<dbReference type="EMBL" id="CP096040">
    <property type="protein sequence ID" value="USQ94918.1"/>
    <property type="molecule type" value="Genomic_DNA"/>
</dbReference>
<organism evidence="2 3">
    <name type="scientific">Caulobacter segnis</name>
    <dbReference type="NCBI Taxonomy" id="88688"/>
    <lineage>
        <taxon>Bacteria</taxon>
        <taxon>Pseudomonadati</taxon>
        <taxon>Pseudomonadota</taxon>
        <taxon>Alphaproteobacteria</taxon>
        <taxon>Caulobacterales</taxon>
        <taxon>Caulobacteraceae</taxon>
        <taxon>Caulobacter</taxon>
    </lineage>
</organism>
<gene>
    <name evidence="2" type="ORF">MZV50_20495</name>
</gene>
<feature type="region of interest" description="Disordered" evidence="1">
    <location>
        <begin position="18"/>
        <end position="38"/>
    </location>
</feature>
<evidence type="ECO:0000313" key="3">
    <source>
        <dbReference type="Proteomes" id="UP001057520"/>
    </source>
</evidence>
<evidence type="ECO:0000256" key="1">
    <source>
        <dbReference type="SAM" id="MobiDB-lite"/>
    </source>
</evidence>
<evidence type="ECO:0000313" key="2">
    <source>
        <dbReference type="EMBL" id="USQ94918.1"/>
    </source>
</evidence>
<reference evidence="2 3" key="1">
    <citation type="submission" date="2022-04" db="EMBL/GenBank/DDBJ databases">
        <title>Genome sequence of soybean root-associated Caulobacter segnis RL271.</title>
        <authorList>
            <person name="Longley R."/>
            <person name="Bonito G."/>
            <person name="Trigodet F."/>
            <person name="Crosson S."/>
            <person name="Fiebig A."/>
        </authorList>
    </citation>
    <scope>NUCLEOTIDE SEQUENCE [LARGE SCALE GENOMIC DNA]</scope>
    <source>
        <strain evidence="2 3">RL271</strain>
    </source>
</reference>
<proteinExistence type="predicted"/>